<dbReference type="GO" id="GO:0009897">
    <property type="term" value="C:external side of plasma membrane"/>
    <property type="evidence" value="ECO:0007669"/>
    <property type="project" value="TreeGrafter"/>
</dbReference>
<dbReference type="PROSITE" id="PS50835">
    <property type="entry name" value="IG_LIKE"/>
    <property type="match status" value="4"/>
</dbReference>
<dbReference type="InterPro" id="IPR003598">
    <property type="entry name" value="Ig_sub2"/>
</dbReference>
<reference evidence="4" key="1">
    <citation type="journal article" date="2016" name="Nat. Commun.">
        <title>The channel catfish genome sequence provides insights into the evolution of scale formation in teleosts.</title>
        <authorList>
            <person name="Liu Z."/>
            <person name="Liu S."/>
            <person name="Yao J."/>
            <person name="Bao L."/>
            <person name="Zhang J."/>
            <person name="Li Y."/>
            <person name="Jiang C."/>
            <person name="Sun L."/>
            <person name="Wang R."/>
            <person name="Zhang Y."/>
            <person name="Zhou T."/>
            <person name="Zeng Q."/>
            <person name="Fu Q."/>
            <person name="Gao S."/>
            <person name="Li N."/>
            <person name="Koren S."/>
            <person name="Jiang Y."/>
            <person name="Zimin A."/>
            <person name="Xu P."/>
            <person name="Phillippy A.M."/>
            <person name="Geng X."/>
            <person name="Song L."/>
            <person name="Sun F."/>
            <person name="Li C."/>
            <person name="Wang X."/>
            <person name="Chen A."/>
            <person name="Jin Y."/>
            <person name="Yuan Z."/>
            <person name="Yang Y."/>
            <person name="Tan S."/>
            <person name="Peatman E."/>
            <person name="Lu J."/>
            <person name="Qin Z."/>
            <person name="Dunham R."/>
            <person name="Li Z."/>
            <person name="Sonstegard T."/>
            <person name="Feng J."/>
            <person name="Danzmann R.G."/>
            <person name="Schroeder S."/>
            <person name="Scheffler B."/>
            <person name="Duke M.V."/>
            <person name="Ballard L."/>
            <person name="Kucuktas H."/>
            <person name="Kaltenboeck L."/>
            <person name="Liu H."/>
            <person name="Armbruster J."/>
            <person name="Xie Y."/>
            <person name="Kirby M.L."/>
            <person name="Tian Y."/>
            <person name="Flanagan M.E."/>
            <person name="Mu W."/>
            <person name="Waldbieser G.C."/>
        </authorList>
    </citation>
    <scope>NUCLEOTIDE SEQUENCE [LARGE SCALE GENOMIC DNA]</scope>
    <source>
        <strain evidence="4">SDA103</strain>
    </source>
</reference>
<dbReference type="SUPFAM" id="SSF48726">
    <property type="entry name" value="Immunoglobulin"/>
    <property type="match status" value="3"/>
</dbReference>
<proteinExistence type="predicted"/>
<dbReference type="RefSeq" id="XP_017328657.1">
    <property type="nucleotide sequence ID" value="XM_017473168.3"/>
</dbReference>
<dbReference type="SMART" id="SM00408">
    <property type="entry name" value="IGc2"/>
    <property type="match status" value="3"/>
</dbReference>
<dbReference type="InterPro" id="IPR007110">
    <property type="entry name" value="Ig-like_dom"/>
</dbReference>
<dbReference type="Proteomes" id="UP000221080">
    <property type="component" value="Chromosome 1"/>
</dbReference>
<dbReference type="InterPro" id="IPR013783">
    <property type="entry name" value="Ig-like_fold"/>
</dbReference>
<feature type="domain" description="Ig-like" evidence="3">
    <location>
        <begin position="243"/>
        <end position="340"/>
    </location>
</feature>
<evidence type="ECO:0000313" key="4">
    <source>
        <dbReference type="Proteomes" id="UP000221080"/>
    </source>
</evidence>
<dbReference type="GO" id="GO:1990782">
    <property type="term" value="F:protein tyrosine kinase binding"/>
    <property type="evidence" value="ECO:0007669"/>
    <property type="project" value="TreeGrafter"/>
</dbReference>
<dbReference type="OrthoDB" id="9937043at2759"/>
<dbReference type="CDD" id="cd00096">
    <property type="entry name" value="Ig"/>
    <property type="match status" value="1"/>
</dbReference>
<dbReference type="GeneID" id="108268292"/>
<dbReference type="GO" id="GO:0042289">
    <property type="term" value="F:MHC class II protein binding"/>
    <property type="evidence" value="ECO:0007669"/>
    <property type="project" value="TreeGrafter"/>
</dbReference>
<dbReference type="GO" id="GO:0042110">
    <property type="term" value="P:T cell activation"/>
    <property type="evidence" value="ECO:0007669"/>
    <property type="project" value="TreeGrafter"/>
</dbReference>
<accession>A0A2D0RDN8</accession>
<dbReference type="GO" id="GO:0035723">
    <property type="term" value="P:interleukin-15-mediated signaling pathway"/>
    <property type="evidence" value="ECO:0007669"/>
    <property type="project" value="TreeGrafter"/>
</dbReference>
<dbReference type="AlphaFoldDB" id="A0A2D0RDN8"/>
<dbReference type="GO" id="GO:0045121">
    <property type="term" value="C:membrane raft"/>
    <property type="evidence" value="ECO:0007669"/>
    <property type="project" value="TreeGrafter"/>
</dbReference>
<evidence type="ECO:0000313" key="5">
    <source>
        <dbReference type="RefSeq" id="XP_017328657.1"/>
    </source>
</evidence>
<sequence length="522" mass="58900">MQVVEHCRQLSKKKSYNLSTEMAQVYMKVDVLFLLATAMAISRSDYVRASEVFVVSGSVAVLPCVTSSPTKQSSAVTWKRIFEREERTVWRRDKSGLEFRPVGQAPQAHCPYPNFGNTNYSLHIEGTREEDGGTYRCEVEGQKFQDVKLHVIKVSFTPAEVFEGDRLTVNCNVTPKIKSVIWMWELNGSPITSNSWKQTYTVDKVSQKDAGTWSCLMRNKETQVWSQEVKASTLLQVKGILVPRDNSEVLYAELGSSVTLPCIFSHEFLSNSSSWKRLSKTSNLSAMLPSFFIASSKPGVSGCSSVLRDRSAYIERVQDGDEGTYKCSGQVTGDNNKRVTVERNIQLVTTQVVSSDRNGKTTLTCRISNPTQVTSYEWIHVEYGVNDTQTFTSVQKSTSKVLSIPKEKQLGEWVCRFYNQQQLLGNATYHLQMMSGLEGLEKSTSGNKVVTIIGLCFLCLLLVLIVLQLYKNHRRRKMILQYPAMETIVHLAANEREFRERVKVREKTQNGACGEDLKSVFV</sequence>
<keyword evidence="1" id="KW-0393">Immunoglobulin domain</keyword>
<keyword evidence="2" id="KW-0472">Membrane</keyword>
<evidence type="ECO:0000256" key="1">
    <source>
        <dbReference type="ARBA" id="ARBA00023319"/>
    </source>
</evidence>
<dbReference type="InterPro" id="IPR003599">
    <property type="entry name" value="Ig_sub"/>
</dbReference>
<reference evidence="5" key="2">
    <citation type="submission" date="2025-08" db="UniProtKB">
        <authorList>
            <consortium name="RefSeq"/>
        </authorList>
    </citation>
    <scope>IDENTIFICATION</scope>
    <source>
        <tissue evidence="5">Blood</tissue>
    </source>
</reference>
<keyword evidence="4" id="KW-1185">Reference proteome</keyword>
<dbReference type="OMA" id="LWVAPVE"/>
<keyword evidence="2" id="KW-0812">Transmembrane</keyword>
<feature type="domain" description="Ig-like" evidence="3">
    <location>
        <begin position="163"/>
        <end position="232"/>
    </location>
</feature>
<dbReference type="InterPro" id="IPR036179">
    <property type="entry name" value="Ig-like_dom_sf"/>
</dbReference>
<feature type="transmembrane region" description="Helical" evidence="2">
    <location>
        <begin position="449"/>
        <end position="470"/>
    </location>
</feature>
<feature type="domain" description="Ig-like" evidence="3">
    <location>
        <begin position="359"/>
        <end position="432"/>
    </location>
</feature>
<evidence type="ECO:0000259" key="3">
    <source>
        <dbReference type="PROSITE" id="PS50835"/>
    </source>
</evidence>
<dbReference type="SMART" id="SM00409">
    <property type="entry name" value="IG"/>
    <property type="match status" value="4"/>
</dbReference>
<dbReference type="PANTHER" id="PTHR11422">
    <property type="entry name" value="T-CELL SURFACE GLYCOPROTEIN CD4"/>
    <property type="match status" value="1"/>
</dbReference>
<dbReference type="PANTHER" id="PTHR11422:SF12">
    <property type="entry name" value="MICROFIBRIL-ASSOCIATED GLYCOPROTEIN 3"/>
    <property type="match status" value="1"/>
</dbReference>
<keyword evidence="2" id="KW-1133">Transmembrane helix</keyword>
<dbReference type="STRING" id="7998.ENSIPUP00000011569"/>
<evidence type="ECO:0000256" key="2">
    <source>
        <dbReference type="SAM" id="Phobius"/>
    </source>
</evidence>
<name>A0A2D0RDN8_ICTPU</name>
<dbReference type="Gene3D" id="2.60.40.10">
    <property type="entry name" value="Immunoglobulins"/>
    <property type="match status" value="3"/>
</dbReference>
<dbReference type="KEGG" id="ipu:108268292"/>
<feature type="domain" description="Ig-like" evidence="3">
    <location>
        <begin position="37"/>
        <end position="155"/>
    </location>
</feature>
<dbReference type="Pfam" id="PF00047">
    <property type="entry name" value="ig"/>
    <property type="match status" value="1"/>
</dbReference>
<gene>
    <name evidence="5" type="primary">LOC108268292</name>
</gene>
<protein>
    <submittedName>
        <fullName evidence="5">Uncharacterized protein LOC108268292</fullName>
    </submittedName>
</protein>
<dbReference type="Pfam" id="PF07686">
    <property type="entry name" value="V-set"/>
    <property type="match status" value="1"/>
</dbReference>
<organism evidence="4 5">
    <name type="scientific">Ictalurus punctatus</name>
    <name type="common">Channel catfish</name>
    <name type="synonym">Silurus punctatus</name>
    <dbReference type="NCBI Taxonomy" id="7998"/>
    <lineage>
        <taxon>Eukaryota</taxon>
        <taxon>Metazoa</taxon>
        <taxon>Chordata</taxon>
        <taxon>Craniata</taxon>
        <taxon>Vertebrata</taxon>
        <taxon>Euteleostomi</taxon>
        <taxon>Actinopterygii</taxon>
        <taxon>Neopterygii</taxon>
        <taxon>Teleostei</taxon>
        <taxon>Ostariophysi</taxon>
        <taxon>Siluriformes</taxon>
        <taxon>Ictaluridae</taxon>
        <taxon>Ictalurus</taxon>
    </lineage>
</organism>
<dbReference type="InterPro" id="IPR013106">
    <property type="entry name" value="Ig_V-set"/>
</dbReference>
<dbReference type="InterPro" id="IPR013151">
    <property type="entry name" value="Immunoglobulin_dom"/>
</dbReference>
<dbReference type="GO" id="GO:0070374">
    <property type="term" value="P:positive regulation of ERK1 and ERK2 cascade"/>
    <property type="evidence" value="ECO:0007669"/>
    <property type="project" value="TreeGrafter"/>
</dbReference>